<feature type="domain" description="G-protein coupled receptors family 1 profile" evidence="16">
    <location>
        <begin position="40"/>
        <end position="321"/>
    </location>
</feature>
<evidence type="ECO:0000256" key="10">
    <source>
        <dbReference type="ARBA" id="ARBA00023170"/>
    </source>
</evidence>
<dbReference type="PANTHER" id="PTHR22752:SF10">
    <property type="entry name" value="G-PROTEIN COUPLED RECEPTOR 161"/>
    <property type="match status" value="1"/>
</dbReference>
<dbReference type="PROSITE" id="PS50262">
    <property type="entry name" value="G_PROTEIN_RECEP_F1_2"/>
    <property type="match status" value="1"/>
</dbReference>
<dbReference type="InterPro" id="IPR017452">
    <property type="entry name" value="GPCR_Rhodpsn_7TM"/>
</dbReference>
<keyword evidence="9" id="KW-1015">Disulfide bond</keyword>
<sequence length="524" mass="57624">MNFSSNETLSWNVSVAEGVGSSGVAESVFILVIALLVFLGNLIVVATLYRKPYLLTPSNKFVFSLTLSNLLLSVLVLPFVVASSLRRDWLFGVVWCNFTALLYLLISSASMLTLGAIAIDRYYAVLYPMIYPSKITGNRATVAIVYLWLHSLLGCLPPLFGWSAFEFDHFKRMCTAAWHREPGYTAFWVVWCSLLPLLAMLVCYGLIFRVARHKARKVHCGTVVVAASQEACSPAQRNGRKSSTTSISSVGSRKGLAYAGSQCKALVTILVVVGTFLLTWGPYIVVICTEAARGKGSVPPRLETLVSWLSLASAVCYPLIYGLWNKTVRKELLGMCFGDRYYRESFVSRHRTSRLFSISNRITDLGMSPHLTAMLVGGAQLGAGSSTGDTGFSFSQESGTDIMLLDHSSESSHASHYAALFNKRRSSVTFEDEQQHGKGENPNLPTLQVQAEIHKSLDSFASCLARTIESDVKLQLFGGQCTAPVRPAQRAPRYTNGQRVRLESIDEGIVNDEKDEDDIEEICA</sequence>
<evidence type="ECO:0000256" key="5">
    <source>
        <dbReference type="ARBA" id="ARBA00022989"/>
    </source>
</evidence>
<evidence type="ECO:0000256" key="9">
    <source>
        <dbReference type="ARBA" id="ARBA00023157"/>
    </source>
</evidence>
<dbReference type="AlphaFoldDB" id="A0A6J2W5F3"/>
<evidence type="ECO:0000256" key="6">
    <source>
        <dbReference type="ARBA" id="ARBA00023040"/>
    </source>
</evidence>
<dbReference type="GO" id="GO:0060170">
    <property type="term" value="C:ciliary membrane"/>
    <property type="evidence" value="ECO:0007669"/>
    <property type="project" value="UniProtKB-SubCell"/>
</dbReference>
<feature type="transmembrane region" description="Helical" evidence="15">
    <location>
        <begin position="140"/>
        <end position="165"/>
    </location>
</feature>
<feature type="transmembrane region" description="Helical" evidence="15">
    <location>
        <begin position="305"/>
        <end position="324"/>
    </location>
</feature>
<dbReference type="GO" id="GO:0055037">
    <property type="term" value="C:recycling endosome"/>
    <property type="evidence" value="ECO:0007669"/>
    <property type="project" value="TreeGrafter"/>
</dbReference>
<dbReference type="RefSeq" id="XP_030638601.1">
    <property type="nucleotide sequence ID" value="XM_030782741.1"/>
</dbReference>
<keyword evidence="6 14" id="KW-0297">G-protein coupled receptor</keyword>
<organism evidence="17 18">
    <name type="scientific">Chanos chanos</name>
    <name type="common">Milkfish</name>
    <name type="synonym">Mugil chanos</name>
    <dbReference type="NCBI Taxonomy" id="29144"/>
    <lineage>
        <taxon>Eukaryota</taxon>
        <taxon>Metazoa</taxon>
        <taxon>Chordata</taxon>
        <taxon>Craniata</taxon>
        <taxon>Vertebrata</taxon>
        <taxon>Euteleostomi</taxon>
        <taxon>Actinopterygii</taxon>
        <taxon>Neopterygii</taxon>
        <taxon>Teleostei</taxon>
        <taxon>Ostariophysi</taxon>
        <taxon>Gonorynchiformes</taxon>
        <taxon>Chanidae</taxon>
        <taxon>Chanos</taxon>
    </lineage>
</organism>
<accession>A0A6J2W5F3</accession>
<dbReference type="PRINTS" id="PR00237">
    <property type="entry name" value="GPCRRHODOPSN"/>
</dbReference>
<name>A0A6J2W5F3_CHACN</name>
<evidence type="ECO:0000259" key="16">
    <source>
        <dbReference type="PROSITE" id="PS50262"/>
    </source>
</evidence>
<keyword evidence="11" id="KW-0325">Glycoprotein</keyword>
<dbReference type="Proteomes" id="UP000504632">
    <property type="component" value="Chromosome 8"/>
</dbReference>
<evidence type="ECO:0000256" key="8">
    <source>
        <dbReference type="ARBA" id="ARBA00023136"/>
    </source>
</evidence>
<comment type="subcellular location">
    <subcellularLocation>
        <location evidence="1">Cell projection</location>
        <location evidence="1">Cilium membrane</location>
        <topology evidence="1">Multi-pass membrane protein</topology>
    </subcellularLocation>
</comment>
<dbReference type="SMART" id="SM01381">
    <property type="entry name" value="7TM_GPCR_Srsx"/>
    <property type="match status" value="1"/>
</dbReference>
<dbReference type="SUPFAM" id="SSF81321">
    <property type="entry name" value="Family A G protein-coupled receptor-like"/>
    <property type="match status" value="1"/>
</dbReference>
<gene>
    <name evidence="18" type="primary">gpr161a</name>
</gene>
<keyword evidence="12 14" id="KW-0807">Transducer</keyword>
<keyword evidence="4 14" id="KW-0812">Transmembrane</keyword>
<keyword evidence="2" id="KW-0217">Developmental protein</keyword>
<dbReference type="GeneID" id="115819183"/>
<feature type="transmembrane region" description="Helical" evidence="15">
    <location>
        <begin position="61"/>
        <end position="80"/>
    </location>
</feature>
<keyword evidence="7" id="KW-0969">Cilium</keyword>
<evidence type="ECO:0000256" key="11">
    <source>
        <dbReference type="ARBA" id="ARBA00023180"/>
    </source>
</evidence>
<evidence type="ECO:0000313" key="17">
    <source>
        <dbReference type="Proteomes" id="UP000504632"/>
    </source>
</evidence>
<evidence type="ECO:0000256" key="7">
    <source>
        <dbReference type="ARBA" id="ARBA00023069"/>
    </source>
</evidence>
<evidence type="ECO:0000256" key="2">
    <source>
        <dbReference type="ARBA" id="ARBA00022473"/>
    </source>
</evidence>
<keyword evidence="10 14" id="KW-0675">Receptor</keyword>
<reference evidence="18" key="1">
    <citation type="submission" date="2025-08" db="UniProtKB">
        <authorList>
            <consortium name="RefSeq"/>
        </authorList>
    </citation>
    <scope>IDENTIFICATION</scope>
</reference>
<dbReference type="PANTHER" id="PTHR22752">
    <property type="entry name" value="G PROTEIN-COUPLED RECEPTOR"/>
    <property type="match status" value="1"/>
</dbReference>
<keyword evidence="17" id="KW-1185">Reference proteome</keyword>
<evidence type="ECO:0000256" key="4">
    <source>
        <dbReference type="ARBA" id="ARBA00022692"/>
    </source>
</evidence>
<evidence type="ECO:0000256" key="12">
    <source>
        <dbReference type="ARBA" id="ARBA00023224"/>
    </source>
</evidence>
<keyword evidence="3" id="KW-1003">Cell membrane</keyword>
<comment type="similarity">
    <text evidence="14">Belongs to the G-protein coupled receptor 1 family.</text>
</comment>
<protein>
    <submittedName>
        <fullName evidence="18">G-protein coupled receptor 161</fullName>
    </submittedName>
</protein>
<dbReference type="FunCoup" id="A0A6J2W5F3">
    <property type="interactions" value="329"/>
</dbReference>
<evidence type="ECO:0000256" key="1">
    <source>
        <dbReference type="ARBA" id="ARBA00004272"/>
    </source>
</evidence>
<proteinExistence type="inferred from homology"/>
<evidence type="ECO:0000256" key="13">
    <source>
        <dbReference type="ARBA" id="ARBA00023273"/>
    </source>
</evidence>
<dbReference type="InParanoid" id="A0A6J2W5F3"/>
<keyword evidence="5 15" id="KW-1133">Transmembrane helix</keyword>
<keyword evidence="13" id="KW-0966">Cell projection</keyword>
<dbReference type="OrthoDB" id="5980076at2759"/>
<dbReference type="PROSITE" id="PS00237">
    <property type="entry name" value="G_PROTEIN_RECEP_F1_1"/>
    <property type="match status" value="1"/>
</dbReference>
<feature type="transmembrane region" description="Helical" evidence="15">
    <location>
        <begin position="185"/>
        <end position="207"/>
    </location>
</feature>
<dbReference type="InterPro" id="IPR000276">
    <property type="entry name" value="GPCR_Rhodpsn"/>
</dbReference>
<feature type="transmembrane region" description="Helical" evidence="15">
    <location>
        <begin position="28"/>
        <end position="49"/>
    </location>
</feature>
<dbReference type="GO" id="GO:0004930">
    <property type="term" value="F:G protein-coupled receptor activity"/>
    <property type="evidence" value="ECO:0007669"/>
    <property type="project" value="UniProtKB-KW"/>
</dbReference>
<evidence type="ECO:0000313" key="18">
    <source>
        <dbReference type="RefSeq" id="XP_030638601.1"/>
    </source>
</evidence>
<dbReference type="CTD" id="100332121"/>
<feature type="transmembrane region" description="Helical" evidence="15">
    <location>
        <begin position="263"/>
        <end position="285"/>
    </location>
</feature>
<feature type="transmembrane region" description="Helical" evidence="15">
    <location>
        <begin position="100"/>
        <end position="119"/>
    </location>
</feature>
<keyword evidence="8 15" id="KW-0472">Membrane</keyword>
<evidence type="ECO:0000256" key="3">
    <source>
        <dbReference type="ARBA" id="ARBA00022475"/>
    </source>
</evidence>
<dbReference type="Pfam" id="PF00001">
    <property type="entry name" value="7tm_1"/>
    <property type="match status" value="1"/>
</dbReference>
<evidence type="ECO:0000256" key="15">
    <source>
        <dbReference type="SAM" id="Phobius"/>
    </source>
</evidence>
<dbReference type="Gene3D" id="1.20.1070.10">
    <property type="entry name" value="Rhodopsin 7-helix transmembrane proteins"/>
    <property type="match status" value="1"/>
</dbReference>
<evidence type="ECO:0000256" key="14">
    <source>
        <dbReference type="RuleBase" id="RU000688"/>
    </source>
</evidence>